<comment type="cofactor">
    <cofactor evidence="13">
        <name>Mg(2+)</name>
        <dbReference type="ChEBI" id="CHEBI:18420"/>
    </cofactor>
    <cofactor evidence="13">
        <name>Mn(2+)</name>
        <dbReference type="ChEBI" id="CHEBI:29035"/>
    </cofactor>
    <text evidence="13">Mg(2+) or Mn(2+) required for ssDNA cleavage activity.</text>
</comment>
<keyword evidence="5 13" id="KW-0540">Nuclease</keyword>
<evidence type="ECO:0000256" key="1">
    <source>
        <dbReference type="ARBA" id="ARBA00001966"/>
    </source>
</evidence>
<keyword evidence="14" id="KW-0812">Transmembrane</keyword>
<keyword evidence="14" id="KW-0472">Membrane</keyword>
<comment type="cofactor">
    <cofactor evidence="1">
        <name>[4Fe-4S] cluster</name>
        <dbReference type="ChEBI" id="CHEBI:49883"/>
    </cofactor>
</comment>
<comment type="caution">
    <text evidence="16">The sequence shown here is derived from an EMBL/GenBank/DDBJ whole genome shotgun (WGS) entry which is preliminary data.</text>
</comment>
<dbReference type="Proteomes" id="UP000004508">
    <property type="component" value="Unassembled WGS sequence"/>
</dbReference>
<dbReference type="AlphaFoldDB" id="D6TED1"/>
<evidence type="ECO:0000256" key="6">
    <source>
        <dbReference type="ARBA" id="ARBA00022723"/>
    </source>
</evidence>
<evidence type="ECO:0000256" key="5">
    <source>
        <dbReference type="ARBA" id="ARBA00022722"/>
    </source>
</evidence>
<evidence type="ECO:0000256" key="4">
    <source>
        <dbReference type="ARBA" id="ARBA00020049"/>
    </source>
</evidence>
<keyword evidence="6 13" id="KW-0479">Metal-binding</keyword>
<keyword evidence="8 13" id="KW-0269">Exonuclease</keyword>
<keyword evidence="10 13" id="KW-0411">Iron-sulfur</keyword>
<proteinExistence type="inferred from homology"/>
<keyword evidence="11 13" id="KW-0051">Antiviral defense</keyword>
<evidence type="ECO:0000256" key="10">
    <source>
        <dbReference type="ARBA" id="ARBA00023014"/>
    </source>
</evidence>
<evidence type="ECO:0000256" key="14">
    <source>
        <dbReference type="SAM" id="Phobius"/>
    </source>
</evidence>
<evidence type="ECO:0000313" key="17">
    <source>
        <dbReference type="Proteomes" id="UP000004508"/>
    </source>
</evidence>
<dbReference type="NCBIfam" id="TIGR00372">
    <property type="entry name" value="cas4"/>
    <property type="match status" value="1"/>
</dbReference>
<evidence type="ECO:0000256" key="9">
    <source>
        <dbReference type="ARBA" id="ARBA00023004"/>
    </source>
</evidence>
<dbReference type="Pfam" id="PF01930">
    <property type="entry name" value="Cas_Cas4"/>
    <property type="match status" value="1"/>
</dbReference>
<dbReference type="GO" id="GO:0004527">
    <property type="term" value="F:exonuclease activity"/>
    <property type="evidence" value="ECO:0007669"/>
    <property type="project" value="UniProtKB-KW"/>
</dbReference>
<keyword evidence="7 13" id="KW-0378">Hydrolase</keyword>
<evidence type="ECO:0000256" key="12">
    <source>
        <dbReference type="ARBA" id="ARBA00023211"/>
    </source>
</evidence>
<evidence type="ECO:0000313" key="16">
    <source>
        <dbReference type="EMBL" id="EFH90304.1"/>
    </source>
</evidence>
<evidence type="ECO:0000256" key="7">
    <source>
        <dbReference type="ARBA" id="ARBA00022801"/>
    </source>
</evidence>
<dbReference type="PANTHER" id="PTHR36531">
    <property type="entry name" value="CRISPR-ASSOCIATED EXONUCLEASE CAS4"/>
    <property type="match status" value="1"/>
</dbReference>
<dbReference type="InterPro" id="IPR011604">
    <property type="entry name" value="PDDEXK-like_dom_sf"/>
</dbReference>
<evidence type="ECO:0000256" key="8">
    <source>
        <dbReference type="ARBA" id="ARBA00022839"/>
    </source>
</evidence>
<evidence type="ECO:0000256" key="3">
    <source>
        <dbReference type="ARBA" id="ARBA00012768"/>
    </source>
</evidence>
<evidence type="ECO:0000259" key="15">
    <source>
        <dbReference type="Pfam" id="PF01930"/>
    </source>
</evidence>
<protein>
    <recommendedName>
        <fullName evidence="4 13">CRISPR-associated exonuclease Cas4</fullName>
        <ecNumber evidence="3 13">3.1.12.1</ecNumber>
    </recommendedName>
</protein>
<evidence type="ECO:0000256" key="13">
    <source>
        <dbReference type="RuleBase" id="RU365022"/>
    </source>
</evidence>
<dbReference type="GO" id="GO:0051536">
    <property type="term" value="F:iron-sulfur cluster binding"/>
    <property type="evidence" value="ECO:0007669"/>
    <property type="project" value="UniProtKB-KW"/>
</dbReference>
<dbReference type="GO" id="GO:0051607">
    <property type="term" value="P:defense response to virus"/>
    <property type="evidence" value="ECO:0007669"/>
    <property type="project" value="UniProtKB-KW"/>
</dbReference>
<comment type="similarity">
    <text evidence="2 13">Belongs to the CRISPR-associated exonuclease Cas4 family.</text>
</comment>
<gene>
    <name evidence="16" type="ORF">Krac_11920</name>
</gene>
<sequence>MGNILLPGGLGLLLFALALLLLWRNERVRQQERLHEEYKQALGLPGELVYEDADGQGETLYSSNYPLIGKPDYIVQHPDGRLIPIELKLTVSGVTQPDSNHVMQLIAYCLILEDYSELPPTHGIVRYADRDFTIDYTPALRKKVIRLLSDMEQRGPQDPPPLKTQRASKCRACVFQQICPIGRDK</sequence>
<keyword evidence="9 13" id="KW-0408">Iron</keyword>
<name>D6TED1_KTERA</name>
<dbReference type="PANTHER" id="PTHR36531:SF6">
    <property type="entry name" value="DNA REPLICATION ATP-DEPENDENT HELICASE_NUCLEASE DNA2"/>
    <property type="match status" value="1"/>
</dbReference>
<dbReference type="InParanoid" id="D6TED1"/>
<dbReference type="RefSeq" id="WP_007907527.1">
    <property type="nucleotide sequence ID" value="NZ_ADVG01000001.1"/>
</dbReference>
<organism evidence="16 17">
    <name type="scientific">Ktedonobacter racemifer DSM 44963</name>
    <dbReference type="NCBI Taxonomy" id="485913"/>
    <lineage>
        <taxon>Bacteria</taxon>
        <taxon>Bacillati</taxon>
        <taxon>Chloroflexota</taxon>
        <taxon>Ktedonobacteria</taxon>
        <taxon>Ktedonobacterales</taxon>
        <taxon>Ktedonobacteraceae</taxon>
        <taxon>Ktedonobacter</taxon>
    </lineage>
</organism>
<keyword evidence="17" id="KW-1185">Reference proteome</keyword>
<evidence type="ECO:0000256" key="11">
    <source>
        <dbReference type="ARBA" id="ARBA00023118"/>
    </source>
</evidence>
<dbReference type="eggNOG" id="COG1468">
    <property type="taxonomic scope" value="Bacteria"/>
</dbReference>
<feature type="transmembrane region" description="Helical" evidence="14">
    <location>
        <begin position="6"/>
        <end position="23"/>
    </location>
</feature>
<feature type="domain" description="DUF83" evidence="15">
    <location>
        <begin position="68"/>
        <end position="179"/>
    </location>
</feature>
<dbReference type="InterPro" id="IPR022765">
    <property type="entry name" value="Dna2/Cas4_DUF83"/>
</dbReference>
<dbReference type="EC" id="3.1.12.1" evidence="3 13"/>
<comment type="cofactor">
    <cofactor evidence="13">
        <name>iron-sulfur cluster</name>
        <dbReference type="ChEBI" id="CHEBI:30408"/>
    </cofactor>
</comment>
<comment type="function">
    <text evidence="13">CRISPR (clustered regularly interspaced short palindromic repeat) is an adaptive immune system that provides protection against mobile genetic elements (viruses, transposable elements and conjugative plasmids). CRISPR clusters contain sequences complementary to antecedent mobile elements and target invading nucleic acids. CRISPR clusters are transcribed and processed into CRISPR RNA (crRNA).</text>
</comment>
<keyword evidence="12 13" id="KW-0464">Manganese</keyword>
<keyword evidence="14" id="KW-1133">Transmembrane helix</keyword>
<dbReference type="GO" id="GO:0046872">
    <property type="term" value="F:metal ion binding"/>
    <property type="evidence" value="ECO:0007669"/>
    <property type="project" value="UniProtKB-KW"/>
</dbReference>
<dbReference type="InterPro" id="IPR013343">
    <property type="entry name" value="CRISPR-assoc_prot_Cas4"/>
</dbReference>
<dbReference type="EMBL" id="ADVG01000001">
    <property type="protein sequence ID" value="EFH90304.1"/>
    <property type="molecule type" value="Genomic_DNA"/>
</dbReference>
<evidence type="ECO:0000256" key="2">
    <source>
        <dbReference type="ARBA" id="ARBA00009189"/>
    </source>
</evidence>
<reference evidence="16 17" key="1">
    <citation type="journal article" date="2011" name="Stand. Genomic Sci.">
        <title>Non-contiguous finished genome sequence and contextual data of the filamentous soil bacterium Ktedonobacter racemifer type strain (SOSP1-21).</title>
        <authorList>
            <person name="Chang Y.J."/>
            <person name="Land M."/>
            <person name="Hauser L."/>
            <person name="Chertkov O."/>
            <person name="Del Rio T.G."/>
            <person name="Nolan M."/>
            <person name="Copeland A."/>
            <person name="Tice H."/>
            <person name="Cheng J.F."/>
            <person name="Lucas S."/>
            <person name="Han C."/>
            <person name="Goodwin L."/>
            <person name="Pitluck S."/>
            <person name="Ivanova N."/>
            <person name="Ovchinikova G."/>
            <person name="Pati A."/>
            <person name="Chen A."/>
            <person name="Palaniappan K."/>
            <person name="Mavromatis K."/>
            <person name="Liolios K."/>
            <person name="Brettin T."/>
            <person name="Fiebig A."/>
            <person name="Rohde M."/>
            <person name="Abt B."/>
            <person name="Goker M."/>
            <person name="Detter J.C."/>
            <person name="Woyke T."/>
            <person name="Bristow J."/>
            <person name="Eisen J.A."/>
            <person name="Markowitz V."/>
            <person name="Hugenholtz P."/>
            <person name="Kyrpides N.C."/>
            <person name="Klenk H.P."/>
            <person name="Lapidus A."/>
        </authorList>
    </citation>
    <scope>NUCLEOTIDE SEQUENCE [LARGE SCALE GENOMIC DNA]</scope>
    <source>
        <strain evidence="17">DSM 44963</strain>
    </source>
</reference>
<dbReference type="STRING" id="485913.Krac_11920"/>
<dbReference type="Gene3D" id="3.90.320.10">
    <property type="match status" value="1"/>
</dbReference>
<dbReference type="InterPro" id="IPR051827">
    <property type="entry name" value="Cas4_exonuclease"/>
</dbReference>
<accession>D6TED1</accession>